<feature type="transmembrane region" description="Helical" evidence="1">
    <location>
        <begin position="63"/>
        <end position="83"/>
    </location>
</feature>
<reference evidence="2 3" key="1">
    <citation type="journal article" date="2013" name="Int. J. Syst. Evol. Microbiol.">
        <title>Marinicauda pacifica gen. nov., sp. nov., a prosthecate alphaproteobacterium of the family Hyphomonadaceae isolated from deep seawater.</title>
        <authorList>
            <person name="Zhang X.Y."/>
            <person name="Li G.W."/>
            <person name="Wang C.S."/>
            <person name="Zhang Y.J."/>
            <person name="Xu X.W."/>
            <person name="Li H."/>
            <person name="Liu A."/>
            <person name="Liu C."/>
            <person name="Xie B.B."/>
            <person name="Qin Q.L."/>
            <person name="Xu Z."/>
            <person name="Chen X.L."/>
            <person name="Zhou B.C."/>
            <person name="Zhang Y.Z."/>
        </authorList>
    </citation>
    <scope>NUCLEOTIDE SEQUENCE [LARGE SCALE GENOMIC DNA]</scope>
    <source>
        <strain evidence="2 3">P-1 km-3</strain>
    </source>
</reference>
<accession>A0A4S2HE96</accession>
<keyword evidence="1" id="KW-1133">Transmembrane helix</keyword>
<comment type="caution">
    <text evidence="2">The sequence shown here is derived from an EMBL/GenBank/DDBJ whole genome shotgun (WGS) entry which is preliminary data.</text>
</comment>
<dbReference type="AlphaFoldDB" id="A0A4S2HE96"/>
<keyword evidence="3" id="KW-1185">Reference proteome</keyword>
<gene>
    <name evidence="2" type="ORF">E5162_01145</name>
</gene>
<evidence type="ECO:0000256" key="1">
    <source>
        <dbReference type="SAM" id="Phobius"/>
    </source>
</evidence>
<protein>
    <submittedName>
        <fullName evidence="2">Uncharacterized protein</fullName>
    </submittedName>
</protein>
<feature type="transmembrane region" description="Helical" evidence="1">
    <location>
        <begin position="31"/>
        <end position="51"/>
    </location>
</feature>
<dbReference type="EMBL" id="SRXV01000001">
    <property type="protein sequence ID" value="TGY93922.1"/>
    <property type="molecule type" value="Genomic_DNA"/>
</dbReference>
<evidence type="ECO:0000313" key="3">
    <source>
        <dbReference type="Proteomes" id="UP000305451"/>
    </source>
</evidence>
<organism evidence="2 3">
    <name type="scientific">Marinicauda pacifica</name>
    <dbReference type="NCBI Taxonomy" id="1133559"/>
    <lineage>
        <taxon>Bacteria</taxon>
        <taxon>Pseudomonadati</taxon>
        <taxon>Pseudomonadota</taxon>
        <taxon>Alphaproteobacteria</taxon>
        <taxon>Maricaulales</taxon>
        <taxon>Maricaulaceae</taxon>
        <taxon>Marinicauda</taxon>
    </lineage>
</organism>
<evidence type="ECO:0000313" key="2">
    <source>
        <dbReference type="EMBL" id="TGY93922.1"/>
    </source>
</evidence>
<keyword evidence="1" id="KW-0472">Membrane</keyword>
<name>A0A4S2HE96_9PROT</name>
<proteinExistence type="predicted"/>
<sequence length="101" mass="11057">MSRTSRQDRAPEWHRLAKPFAVLQAPAAPRVTLVGLGIVAVLLLALDFLGLRHASYWPETLPGIWALMGFGAIALLLALGYILHPLLVMPADAYRVEGEDE</sequence>
<dbReference type="RefSeq" id="WP_135943117.1">
    <property type="nucleotide sequence ID" value="NZ_BMEI01000001.1"/>
</dbReference>
<dbReference type="Proteomes" id="UP000305451">
    <property type="component" value="Unassembled WGS sequence"/>
</dbReference>
<keyword evidence="1" id="KW-0812">Transmembrane</keyword>